<organism evidence="1">
    <name type="scientific">Bacillus thuringiensis subsp. israelensis</name>
    <dbReference type="NCBI Taxonomy" id="1430"/>
    <lineage>
        <taxon>Bacteria</taxon>
        <taxon>Bacillati</taxon>
        <taxon>Bacillota</taxon>
        <taxon>Bacilli</taxon>
        <taxon>Bacillales</taxon>
        <taxon>Bacillaceae</taxon>
        <taxon>Bacillus</taxon>
        <taxon>Bacillus cereus group</taxon>
    </lineage>
</organism>
<keyword evidence="1" id="KW-0614">Plasmid</keyword>
<evidence type="ECO:0000313" key="1">
    <source>
        <dbReference type="EMBL" id="AND28458.1"/>
    </source>
</evidence>
<accession>A0A160LKL7</accession>
<protein>
    <recommendedName>
        <fullName evidence="2">Phage protein</fullName>
    </recommendedName>
</protein>
<geneLocation type="plasmid" evidence="1">
    <name>pAM65-52-3-235K</name>
</geneLocation>
<name>A0A160LKL7_BACTI</name>
<dbReference type="InterPro" id="IPR025915">
    <property type="entry name" value="Phage_gp49_66"/>
</dbReference>
<proteinExistence type="predicted"/>
<dbReference type="RefSeq" id="WP_000398691.1">
    <property type="nucleotide sequence ID" value="NZ_CP013278.1"/>
</dbReference>
<evidence type="ECO:0008006" key="2">
    <source>
        <dbReference type="Google" id="ProtNLM"/>
    </source>
</evidence>
<dbReference type="EMBL" id="CP013278">
    <property type="protein sequence ID" value="AND28458.1"/>
    <property type="molecule type" value="Genomic_DNA"/>
</dbReference>
<sequence length="85" mass="9758">MEGLMYERFEQDLLDHWVKSQESARVGQKTTVVCLQMNNGFEVVGQSACVNPDEYDYELGVYYATKDALKRIADIVAYLEHEGTF</sequence>
<dbReference type="AlphaFoldDB" id="A0A160LKL7"/>
<reference evidence="1" key="1">
    <citation type="journal article" date="2017" name="Res. Microbiol.">
        <title>Comparative genomics of extrachromosomal elements in Bacillus thuringiensis subsp. israelensis.</title>
        <authorList>
            <person name="Bolotin A."/>
            <person name="Gillis A."/>
            <person name="Sanchis V."/>
            <person name="Nielsen-LeRoux C."/>
            <person name="Mahillon J."/>
            <person name="Lereclus D."/>
            <person name="Sorokin A."/>
        </authorList>
    </citation>
    <scope>NUCLEOTIDE SEQUENCE</scope>
    <source>
        <strain evidence="1">AM65-52</strain>
        <plasmid evidence="1">pAM65-52-3-235K</plasmid>
    </source>
</reference>
<dbReference type="Pfam" id="PF13876">
    <property type="entry name" value="Phage_gp49_66"/>
    <property type="match status" value="1"/>
</dbReference>
<dbReference type="PATRIC" id="fig|1430.6.peg.2196"/>
<gene>
    <name evidence="1" type="ORF">ATN07_32535</name>
</gene>